<dbReference type="SUPFAM" id="SSF55729">
    <property type="entry name" value="Acyl-CoA N-acyltransferases (Nat)"/>
    <property type="match status" value="1"/>
</dbReference>
<dbReference type="EMBL" id="FNHE01000003">
    <property type="protein sequence ID" value="SDM05604.1"/>
    <property type="molecule type" value="Genomic_DNA"/>
</dbReference>
<feature type="region of interest" description="Disordered" evidence="1">
    <location>
        <begin position="69"/>
        <end position="108"/>
    </location>
</feature>
<dbReference type="InterPro" id="IPR016181">
    <property type="entry name" value="Acyl_CoA_acyltransferase"/>
</dbReference>
<evidence type="ECO:0000256" key="1">
    <source>
        <dbReference type="SAM" id="MobiDB-lite"/>
    </source>
</evidence>
<proteinExistence type="predicted"/>
<dbReference type="STRING" id="1137991.SAMN05660642_01490"/>
<keyword evidence="4" id="KW-1185">Reference proteome</keyword>
<dbReference type="InterPro" id="IPR000182">
    <property type="entry name" value="GNAT_dom"/>
</dbReference>
<dbReference type="Pfam" id="PF13302">
    <property type="entry name" value="Acetyltransf_3"/>
    <property type="match status" value="1"/>
</dbReference>
<dbReference type="AlphaFoldDB" id="A0A1G9Q3J9"/>
<dbReference type="PROSITE" id="PS51186">
    <property type="entry name" value="GNAT"/>
    <property type="match status" value="1"/>
</dbReference>
<dbReference type="Gene3D" id="3.40.630.30">
    <property type="match status" value="1"/>
</dbReference>
<dbReference type="Proteomes" id="UP000198680">
    <property type="component" value="Unassembled WGS sequence"/>
</dbReference>
<organism evidence="3 4">
    <name type="scientific">Geodermatophilus siccatus</name>
    <dbReference type="NCBI Taxonomy" id="1137991"/>
    <lineage>
        <taxon>Bacteria</taxon>
        <taxon>Bacillati</taxon>
        <taxon>Actinomycetota</taxon>
        <taxon>Actinomycetes</taxon>
        <taxon>Geodermatophilales</taxon>
        <taxon>Geodermatophilaceae</taxon>
        <taxon>Geodermatophilus</taxon>
    </lineage>
</organism>
<sequence>MSTDRAPGQLGLWLAREEEGAGTVGYLVVPRGRGGGTAGRALRGVEDLAWSLPRLDRLELFVEPRNTASTRTAGRAGYRRDAAVGHPRQPGGPDVEMRRWVRRRPAAS</sequence>
<evidence type="ECO:0000259" key="2">
    <source>
        <dbReference type="PROSITE" id="PS51186"/>
    </source>
</evidence>
<evidence type="ECO:0000313" key="4">
    <source>
        <dbReference type="Proteomes" id="UP000198680"/>
    </source>
</evidence>
<gene>
    <name evidence="3" type="ORF">SAMN05660642_01490</name>
</gene>
<keyword evidence="3" id="KW-0808">Transferase</keyword>
<protein>
    <submittedName>
        <fullName evidence="3">Acetyltransferase (GNAT) domain-containing protein</fullName>
    </submittedName>
</protein>
<evidence type="ECO:0000313" key="3">
    <source>
        <dbReference type="EMBL" id="SDM05604.1"/>
    </source>
</evidence>
<reference evidence="4" key="1">
    <citation type="submission" date="2016-10" db="EMBL/GenBank/DDBJ databases">
        <authorList>
            <person name="Varghese N."/>
            <person name="Submissions S."/>
        </authorList>
    </citation>
    <scope>NUCLEOTIDE SEQUENCE [LARGE SCALE GENOMIC DNA]</scope>
    <source>
        <strain evidence="4">DSM 45419</strain>
    </source>
</reference>
<dbReference type="GO" id="GO:0016747">
    <property type="term" value="F:acyltransferase activity, transferring groups other than amino-acyl groups"/>
    <property type="evidence" value="ECO:0007669"/>
    <property type="project" value="InterPro"/>
</dbReference>
<accession>A0A1G9Q3J9</accession>
<feature type="domain" description="N-acetyltransferase" evidence="2">
    <location>
        <begin position="1"/>
        <end position="102"/>
    </location>
</feature>
<name>A0A1G9Q3J9_9ACTN</name>